<sequence length="156" mass="17310">MDNPTTSTKSLTTHSFSNINPLAQPSHPFTTYPHLSPPLKTHMESPPSIHSMDGDDASVEGERLHSMDTELTGDSALMMATHENDVPSPGIVVSFIKRISTDVSQGYSLSYGFFATMVLENFGTPIADFDFYITYDAIDYLETEAYIRSTLRRLPL</sequence>
<proteinExistence type="predicted"/>
<keyword evidence="3" id="KW-1185">Reference proteome</keyword>
<feature type="region of interest" description="Disordered" evidence="1">
    <location>
        <begin position="1"/>
        <end position="20"/>
    </location>
</feature>
<dbReference type="EMBL" id="JACEIK010002487">
    <property type="protein sequence ID" value="MCD9561489.1"/>
    <property type="molecule type" value="Genomic_DNA"/>
</dbReference>
<name>A0ABS8URF8_DATST</name>
<protein>
    <submittedName>
        <fullName evidence="2">Uncharacterized protein</fullName>
    </submittedName>
</protein>
<evidence type="ECO:0000256" key="1">
    <source>
        <dbReference type="SAM" id="MobiDB-lite"/>
    </source>
</evidence>
<comment type="caution">
    <text evidence="2">The sequence shown here is derived from an EMBL/GenBank/DDBJ whole genome shotgun (WGS) entry which is preliminary data.</text>
</comment>
<evidence type="ECO:0000313" key="2">
    <source>
        <dbReference type="EMBL" id="MCD9561489.1"/>
    </source>
</evidence>
<reference evidence="2 3" key="1">
    <citation type="journal article" date="2021" name="BMC Genomics">
        <title>Datura genome reveals duplications of psychoactive alkaloid biosynthetic genes and high mutation rate following tissue culture.</title>
        <authorList>
            <person name="Rajewski A."/>
            <person name="Carter-House D."/>
            <person name="Stajich J."/>
            <person name="Litt A."/>
        </authorList>
    </citation>
    <scope>NUCLEOTIDE SEQUENCE [LARGE SCALE GENOMIC DNA]</scope>
    <source>
        <strain evidence="2">AR-01</strain>
    </source>
</reference>
<gene>
    <name evidence="2" type="ORF">HAX54_020614</name>
</gene>
<evidence type="ECO:0000313" key="3">
    <source>
        <dbReference type="Proteomes" id="UP000823775"/>
    </source>
</evidence>
<dbReference type="Proteomes" id="UP000823775">
    <property type="component" value="Unassembled WGS sequence"/>
</dbReference>
<organism evidence="2 3">
    <name type="scientific">Datura stramonium</name>
    <name type="common">Jimsonweed</name>
    <name type="synonym">Common thornapple</name>
    <dbReference type="NCBI Taxonomy" id="4076"/>
    <lineage>
        <taxon>Eukaryota</taxon>
        <taxon>Viridiplantae</taxon>
        <taxon>Streptophyta</taxon>
        <taxon>Embryophyta</taxon>
        <taxon>Tracheophyta</taxon>
        <taxon>Spermatophyta</taxon>
        <taxon>Magnoliopsida</taxon>
        <taxon>eudicotyledons</taxon>
        <taxon>Gunneridae</taxon>
        <taxon>Pentapetalae</taxon>
        <taxon>asterids</taxon>
        <taxon>lamiids</taxon>
        <taxon>Solanales</taxon>
        <taxon>Solanaceae</taxon>
        <taxon>Solanoideae</taxon>
        <taxon>Datureae</taxon>
        <taxon>Datura</taxon>
    </lineage>
</organism>
<accession>A0ABS8URF8</accession>